<dbReference type="GO" id="GO:0005524">
    <property type="term" value="F:ATP binding"/>
    <property type="evidence" value="ECO:0007669"/>
    <property type="project" value="UniProtKB-KW"/>
</dbReference>
<evidence type="ECO:0000256" key="4">
    <source>
        <dbReference type="ARBA" id="ARBA00022840"/>
    </source>
</evidence>
<evidence type="ECO:0000256" key="3">
    <source>
        <dbReference type="ARBA" id="ARBA00022777"/>
    </source>
</evidence>
<dbReference type="InterPro" id="IPR000719">
    <property type="entry name" value="Prot_kinase_dom"/>
</dbReference>
<organism evidence="7 8">
    <name type="scientific">Sphaerimonospora thailandensis</name>
    <dbReference type="NCBI Taxonomy" id="795644"/>
    <lineage>
        <taxon>Bacteria</taxon>
        <taxon>Bacillati</taxon>
        <taxon>Actinomycetota</taxon>
        <taxon>Actinomycetes</taxon>
        <taxon>Streptosporangiales</taxon>
        <taxon>Streptosporangiaceae</taxon>
        <taxon>Sphaerimonospora</taxon>
    </lineage>
</organism>
<gene>
    <name evidence="7" type="ORF">Mth01_42530</name>
</gene>
<evidence type="ECO:0000256" key="1">
    <source>
        <dbReference type="ARBA" id="ARBA00022679"/>
    </source>
</evidence>
<keyword evidence="1" id="KW-0808">Transferase</keyword>
<dbReference type="PANTHER" id="PTHR43289:SF34">
    <property type="entry name" value="SERINE_THREONINE-PROTEIN KINASE YBDM-RELATED"/>
    <property type="match status" value="1"/>
</dbReference>
<feature type="region of interest" description="Disordered" evidence="5">
    <location>
        <begin position="191"/>
        <end position="251"/>
    </location>
</feature>
<feature type="compositionally biased region" description="Low complexity" evidence="5">
    <location>
        <begin position="214"/>
        <end position="235"/>
    </location>
</feature>
<accession>A0A8J3RCC0</accession>
<dbReference type="InterPro" id="IPR011009">
    <property type="entry name" value="Kinase-like_dom_sf"/>
</dbReference>
<keyword evidence="8" id="KW-1185">Reference proteome</keyword>
<dbReference type="PANTHER" id="PTHR43289">
    <property type="entry name" value="MITOGEN-ACTIVATED PROTEIN KINASE KINASE KINASE 20-RELATED"/>
    <property type="match status" value="1"/>
</dbReference>
<dbReference type="EMBL" id="BOOG01000043">
    <property type="protein sequence ID" value="GIH72000.1"/>
    <property type="molecule type" value="Genomic_DNA"/>
</dbReference>
<dbReference type="GO" id="GO:0004674">
    <property type="term" value="F:protein serine/threonine kinase activity"/>
    <property type="evidence" value="ECO:0007669"/>
    <property type="project" value="TreeGrafter"/>
</dbReference>
<dbReference type="Pfam" id="PF00069">
    <property type="entry name" value="Pkinase"/>
    <property type="match status" value="1"/>
</dbReference>
<keyword evidence="2" id="KW-0547">Nucleotide-binding</keyword>
<dbReference type="PROSITE" id="PS00108">
    <property type="entry name" value="PROTEIN_KINASE_ST"/>
    <property type="match status" value="1"/>
</dbReference>
<evidence type="ECO:0000259" key="6">
    <source>
        <dbReference type="PROSITE" id="PS50011"/>
    </source>
</evidence>
<dbReference type="AlphaFoldDB" id="A0A8J3RCC0"/>
<keyword evidence="4" id="KW-0067">ATP-binding</keyword>
<dbReference type="CDD" id="cd14014">
    <property type="entry name" value="STKc_PknB_like"/>
    <property type="match status" value="1"/>
</dbReference>
<keyword evidence="3" id="KW-0418">Kinase</keyword>
<name>A0A8J3RCC0_9ACTN</name>
<evidence type="ECO:0000256" key="5">
    <source>
        <dbReference type="SAM" id="MobiDB-lite"/>
    </source>
</evidence>
<sequence length="251" mass="26311">MIGRWLRVARADVADRSRLLALSRGVRGIAPKRLGGYVLGRIIGEGGQGVVYLGKAPDGTKVAVKVLHARFPGDDDTRRFLGEVTATRQVAAFCTARVIDAGMDSGQPYIVSEYVEGVSLAERVRREGPRDAGGLTRLAVGTMTALMAIHEAGIVHRDFKPSNVLLGPEGPVVIDFGIAKVLDPATVHSSVAMGTPWPGRWPSRARPGRGIGAGAPSPSTAAARSRPRTPNATAAGSGRSSIGWPGPDTRP</sequence>
<reference evidence="7" key="1">
    <citation type="submission" date="2021-01" db="EMBL/GenBank/DDBJ databases">
        <title>Whole genome shotgun sequence of Sphaerimonospora thailandensis NBRC 107569.</title>
        <authorList>
            <person name="Komaki H."/>
            <person name="Tamura T."/>
        </authorList>
    </citation>
    <scope>NUCLEOTIDE SEQUENCE</scope>
    <source>
        <strain evidence="7">NBRC 107569</strain>
    </source>
</reference>
<comment type="caution">
    <text evidence="7">The sequence shown here is derived from an EMBL/GenBank/DDBJ whole genome shotgun (WGS) entry which is preliminary data.</text>
</comment>
<dbReference type="Proteomes" id="UP000610966">
    <property type="component" value="Unassembled WGS sequence"/>
</dbReference>
<protein>
    <recommendedName>
        <fullName evidence="6">Protein kinase domain-containing protein</fullName>
    </recommendedName>
</protein>
<evidence type="ECO:0000313" key="7">
    <source>
        <dbReference type="EMBL" id="GIH72000.1"/>
    </source>
</evidence>
<evidence type="ECO:0000256" key="2">
    <source>
        <dbReference type="ARBA" id="ARBA00022741"/>
    </source>
</evidence>
<dbReference type="PROSITE" id="PS50011">
    <property type="entry name" value="PROTEIN_KINASE_DOM"/>
    <property type="match status" value="1"/>
</dbReference>
<evidence type="ECO:0000313" key="8">
    <source>
        <dbReference type="Proteomes" id="UP000610966"/>
    </source>
</evidence>
<feature type="domain" description="Protein kinase" evidence="6">
    <location>
        <begin position="37"/>
        <end position="251"/>
    </location>
</feature>
<dbReference type="InterPro" id="IPR008271">
    <property type="entry name" value="Ser/Thr_kinase_AS"/>
</dbReference>
<dbReference type="SUPFAM" id="SSF56112">
    <property type="entry name" value="Protein kinase-like (PK-like)"/>
    <property type="match status" value="1"/>
</dbReference>
<dbReference type="Gene3D" id="1.10.510.10">
    <property type="entry name" value="Transferase(Phosphotransferase) domain 1"/>
    <property type="match status" value="1"/>
</dbReference>
<proteinExistence type="predicted"/>